<dbReference type="EMBL" id="RXIC02000024">
    <property type="protein sequence ID" value="KAB1211771.1"/>
    <property type="molecule type" value="Genomic_DNA"/>
</dbReference>
<evidence type="ECO:0000256" key="3">
    <source>
        <dbReference type="ARBA" id="ARBA00022737"/>
    </source>
</evidence>
<dbReference type="OrthoDB" id="676979at2759"/>
<dbReference type="Pfam" id="PF00560">
    <property type="entry name" value="LRR_1"/>
    <property type="match status" value="1"/>
</dbReference>
<keyword evidence="5" id="KW-0732">Signal</keyword>
<dbReference type="Proteomes" id="UP000516437">
    <property type="component" value="Chromosome 6"/>
</dbReference>
<dbReference type="PANTHER" id="PTHR48006">
    <property type="entry name" value="LEUCINE-RICH REPEAT-CONTAINING PROTEIN DDB_G0281931-RELATED"/>
    <property type="match status" value="1"/>
</dbReference>
<dbReference type="Pfam" id="PF03140">
    <property type="entry name" value="DUF247"/>
    <property type="match status" value="1"/>
</dbReference>
<dbReference type="SMART" id="SM00369">
    <property type="entry name" value="LRR_TYP"/>
    <property type="match status" value="4"/>
</dbReference>
<reference evidence="6 7" key="1">
    <citation type="journal article" date="2019" name="Plant Biotechnol. J.">
        <title>The red bayberry genome and genetic basis of sex determination.</title>
        <authorList>
            <person name="Jia H.M."/>
            <person name="Jia H.J."/>
            <person name="Cai Q.L."/>
            <person name="Wang Y."/>
            <person name="Zhao H.B."/>
            <person name="Yang W.F."/>
            <person name="Wang G.Y."/>
            <person name="Li Y.H."/>
            <person name="Zhan D.L."/>
            <person name="Shen Y.T."/>
            <person name="Niu Q.F."/>
            <person name="Chang L."/>
            <person name="Qiu J."/>
            <person name="Zhao L."/>
            <person name="Xie H.B."/>
            <person name="Fu W.Y."/>
            <person name="Jin J."/>
            <person name="Li X.W."/>
            <person name="Jiao Y."/>
            <person name="Zhou C.C."/>
            <person name="Tu T."/>
            <person name="Chai C.Y."/>
            <person name="Gao J.L."/>
            <person name="Fan L.J."/>
            <person name="van de Weg E."/>
            <person name="Wang J.Y."/>
            <person name="Gao Z.S."/>
        </authorList>
    </citation>
    <scope>NUCLEOTIDE SEQUENCE [LARGE SCALE GENOMIC DNA]</scope>
    <source>
        <tissue evidence="6">Leaves</tissue>
    </source>
</reference>
<feature type="chain" id="PRO_5025406297" evidence="5">
    <location>
        <begin position="19"/>
        <end position="677"/>
    </location>
</feature>
<name>A0A6A1VGA6_9ROSI</name>
<evidence type="ECO:0000313" key="6">
    <source>
        <dbReference type="EMBL" id="KAB1211771.1"/>
    </source>
</evidence>
<dbReference type="Gene3D" id="3.80.10.10">
    <property type="entry name" value="Ribonuclease Inhibitor"/>
    <property type="match status" value="3"/>
</dbReference>
<dbReference type="GO" id="GO:0016020">
    <property type="term" value="C:membrane"/>
    <property type="evidence" value="ECO:0007669"/>
    <property type="project" value="UniProtKB-SubCell"/>
</dbReference>
<dbReference type="FunFam" id="3.80.10.10:FF:000155">
    <property type="entry name" value="Putative inactive leucine-rich repeat receptor-like protein kinase"/>
    <property type="match status" value="1"/>
</dbReference>
<comment type="caution">
    <text evidence="6">The sequence shown here is derived from an EMBL/GenBank/DDBJ whole genome shotgun (WGS) entry which is preliminary data.</text>
</comment>
<keyword evidence="3" id="KW-0677">Repeat</keyword>
<organism evidence="6 7">
    <name type="scientific">Morella rubra</name>
    <name type="common">Chinese bayberry</name>
    <dbReference type="NCBI Taxonomy" id="262757"/>
    <lineage>
        <taxon>Eukaryota</taxon>
        <taxon>Viridiplantae</taxon>
        <taxon>Streptophyta</taxon>
        <taxon>Embryophyta</taxon>
        <taxon>Tracheophyta</taxon>
        <taxon>Spermatophyta</taxon>
        <taxon>Magnoliopsida</taxon>
        <taxon>eudicotyledons</taxon>
        <taxon>Gunneridae</taxon>
        <taxon>Pentapetalae</taxon>
        <taxon>rosids</taxon>
        <taxon>fabids</taxon>
        <taxon>Fagales</taxon>
        <taxon>Myricaceae</taxon>
        <taxon>Morella</taxon>
    </lineage>
</organism>
<dbReference type="PANTHER" id="PTHR48006:SF80">
    <property type="entry name" value="PROTEIN KINASE DOMAIN-CONTAINING PROTEIN"/>
    <property type="match status" value="1"/>
</dbReference>
<dbReference type="InterPro" id="IPR001611">
    <property type="entry name" value="Leu-rich_rpt"/>
</dbReference>
<feature type="signal peptide" evidence="5">
    <location>
        <begin position="1"/>
        <end position="18"/>
    </location>
</feature>
<gene>
    <name evidence="6" type="ORF">CJ030_MR6G025620</name>
</gene>
<dbReference type="PROSITE" id="PS51450">
    <property type="entry name" value="LRR"/>
    <property type="match status" value="1"/>
</dbReference>
<dbReference type="SUPFAM" id="SSF52058">
    <property type="entry name" value="L domain-like"/>
    <property type="match status" value="1"/>
</dbReference>
<protein>
    <submittedName>
        <fullName evidence="6">Uncharacterized protein</fullName>
    </submittedName>
</protein>
<feature type="transmembrane region" description="Helical" evidence="4">
    <location>
        <begin position="388"/>
        <end position="413"/>
    </location>
</feature>
<keyword evidence="2" id="KW-0433">Leucine-rich repeat</keyword>
<evidence type="ECO:0000256" key="4">
    <source>
        <dbReference type="SAM" id="Phobius"/>
    </source>
</evidence>
<sequence length="677" mass="75177">MAYLCLLLLVVLFSPSACQLQNSQTQILLQLRKQLEYPTSLQILENFDGDFCSLSSSAYMSISCEESSVTELKIMGDKLAKVSGFNGFAIPNKTLSESFSIDSFVTTLTRLPSLRVLSLVSLGIWGPLPDKIHRLSSLELLDLSSNFMYGSIPPGISRLAMLHTLTLDGNYFNDTLPGWLDSFSNLTILSLKSNVLKGQIPSSVSKVRTLTDLALSHNELSGKLPDLSTLTSLQVLDLRENHLDSELPVMPKVLVTALLNKNSFSGKIREQLGELSRLQHLDLSFNRFSGTPPSALFSLPNISYLNLASNMLSGSLPNELSCGGKLGFVDISSNKLIGGLPSCLSSNSDQVVVKFGGNCFSIPFQHQHQGSYCTEAPTIGEQSRGRDIAVLVAVISGTVLLIILLVLGVLFLLRRCRLRRMHEQHLLPKIVQDNAPTGVSSELLANATADQGGGSAEPRSQVQNGPHLVAVLLRRKDPGKLQLHIYKEQKPYFKSGGDWCRPRLVTFLLVQAGIKFRKGTSESILDIEFVDGVLKIPPLLVYEATESVFRNIISFEQCYTDCEARLTSYAILIDSLINTANDVDILRENGIIDNWINPEDTVQFFSKLYHKAYVKTFYYGSLCNEVDRYCRRSWPRWRAMLVRNYFNSPWTVLSTLAAVLLLVLSFLQTWYTMNPPS</sequence>
<proteinExistence type="predicted"/>
<keyword evidence="7" id="KW-1185">Reference proteome</keyword>
<dbReference type="InterPro" id="IPR003591">
    <property type="entry name" value="Leu-rich_rpt_typical-subtyp"/>
</dbReference>
<accession>A0A6A1VGA6</accession>
<keyword evidence="4" id="KW-1133">Transmembrane helix</keyword>
<dbReference type="AlphaFoldDB" id="A0A6A1VGA6"/>
<feature type="transmembrane region" description="Helical" evidence="4">
    <location>
        <begin position="650"/>
        <end position="671"/>
    </location>
</feature>
<dbReference type="InterPro" id="IPR004158">
    <property type="entry name" value="DUF247_pln"/>
</dbReference>
<evidence type="ECO:0000256" key="2">
    <source>
        <dbReference type="ARBA" id="ARBA00022614"/>
    </source>
</evidence>
<dbReference type="InterPro" id="IPR032675">
    <property type="entry name" value="LRR_dom_sf"/>
</dbReference>
<comment type="subcellular location">
    <subcellularLocation>
        <location evidence="1">Membrane</location>
        <topology evidence="1">Single-pass type I membrane protein</topology>
    </subcellularLocation>
</comment>
<evidence type="ECO:0000313" key="7">
    <source>
        <dbReference type="Proteomes" id="UP000516437"/>
    </source>
</evidence>
<keyword evidence="4" id="KW-0812">Transmembrane</keyword>
<dbReference type="FunFam" id="3.80.10.10:FF:000380">
    <property type="entry name" value="Putative inactive leucine-rich repeat receptor-like protein kinase"/>
    <property type="match status" value="1"/>
</dbReference>
<evidence type="ECO:0000256" key="1">
    <source>
        <dbReference type="ARBA" id="ARBA00004479"/>
    </source>
</evidence>
<dbReference type="Pfam" id="PF13855">
    <property type="entry name" value="LRR_8"/>
    <property type="match status" value="2"/>
</dbReference>
<keyword evidence="4" id="KW-0472">Membrane</keyword>
<evidence type="ECO:0000256" key="5">
    <source>
        <dbReference type="SAM" id="SignalP"/>
    </source>
</evidence>
<dbReference type="InterPro" id="IPR051824">
    <property type="entry name" value="LRR_Rcpt-Like_S/T_Kinase"/>
</dbReference>